<dbReference type="RefSeq" id="WP_254268750.1">
    <property type="nucleotide sequence ID" value="NZ_CP100400.1"/>
</dbReference>
<evidence type="ECO:0000256" key="1">
    <source>
        <dbReference type="SAM" id="Phobius"/>
    </source>
</evidence>
<dbReference type="GeneID" id="73043680"/>
<dbReference type="Pfam" id="PF04307">
    <property type="entry name" value="YdjM"/>
    <property type="match status" value="1"/>
</dbReference>
<keyword evidence="2" id="KW-0378">Hydrolase</keyword>
<reference evidence="2 3" key="1">
    <citation type="journal article" date="2019" name="Int. J. Syst. Evol. Microbiol.">
        <title>The Global Catalogue of Microorganisms (GCM) 10K type strain sequencing project: providing services to taxonomists for standard genome sequencing and annotation.</title>
        <authorList>
            <consortium name="The Broad Institute Genomics Platform"/>
            <consortium name="The Broad Institute Genome Sequencing Center for Infectious Disease"/>
            <person name="Wu L."/>
            <person name="Ma J."/>
        </authorList>
    </citation>
    <scope>NUCLEOTIDE SEQUENCE [LARGE SCALE GENOMIC DNA]</scope>
    <source>
        <strain evidence="2 3">XZYJ18</strain>
    </source>
</reference>
<dbReference type="GO" id="GO:0016787">
    <property type="term" value="F:hydrolase activity"/>
    <property type="evidence" value="ECO:0007669"/>
    <property type="project" value="UniProtKB-KW"/>
</dbReference>
<keyword evidence="3" id="KW-1185">Reference proteome</keyword>
<sequence length="176" mass="17985">MFRPGHYGVALVLYAPVGGWLLALGHLTAAVAGGAGVLWLTMLPDWDSRLPFVSHRGPTHTLPFAALVGGVAWAVTTAVTAAIGPAIGVGDYAVGPVSVPTFAAGVGTLSVLAHLAADLLTPMGVAVLWPVSSRRYTLSMTTADNTVWNYALFALGIFTTAVTAYLGAKLLAAGTV</sequence>
<dbReference type="AlphaFoldDB" id="A0ABD5Q4X7"/>
<keyword evidence="1" id="KW-1133">Transmembrane helix</keyword>
<protein>
    <submittedName>
        <fullName evidence="2">Metal-dependent hydrolase</fullName>
    </submittedName>
</protein>
<keyword evidence="1" id="KW-0812">Transmembrane</keyword>
<feature type="transmembrane region" description="Helical" evidence="1">
    <location>
        <begin position="20"/>
        <end position="43"/>
    </location>
</feature>
<organism evidence="2 3">
    <name type="scientific">Halorussus aquaticus</name>
    <dbReference type="NCBI Taxonomy" id="2953748"/>
    <lineage>
        <taxon>Archaea</taxon>
        <taxon>Methanobacteriati</taxon>
        <taxon>Methanobacteriota</taxon>
        <taxon>Stenosarchaea group</taxon>
        <taxon>Halobacteria</taxon>
        <taxon>Halobacteriales</taxon>
        <taxon>Haladaptataceae</taxon>
        <taxon>Halorussus</taxon>
    </lineage>
</organism>
<keyword evidence="1" id="KW-0472">Membrane</keyword>
<gene>
    <name evidence="2" type="ORF">ACFO9K_15175</name>
</gene>
<comment type="caution">
    <text evidence="2">The sequence shown here is derived from an EMBL/GenBank/DDBJ whole genome shotgun (WGS) entry which is preliminary data.</text>
</comment>
<proteinExistence type="predicted"/>
<evidence type="ECO:0000313" key="3">
    <source>
        <dbReference type="Proteomes" id="UP001595945"/>
    </source>
</evidence>
<dbReference type="Proteomes" id="UP001595945">
    <property type="component" value="Unassembled WGS sequence"/>
</dbReference>
<dbReference type="InterPro" id="IPR007404">
    <property type="entry name" value="YdjM-like"/>
</dbReference>
<name>A0ABD5Q4X7_9EURY</name>
<accession>A0ABD5Q4X7</accession>
<dbReference type="EMBL" id="JBHSHT010000002">
    <property type="protein sequence ID" value="MFC4825599.1"/>
    <property type="molecule type" value="Genomic_DNA"/>
</dbReference>
<feature type="transmembrane region" description="Helical" evidence="1">
    <location>
        <begin position="150"/>
        <end position="168"/>
    </location>
</feature>
<feature type="transmembrane region" description="Helical" evidence="1">
    <location>
        <begin position="64"/>
        <end position="87"/>
    </location>
</feature>
<feature type="transmembrane region" description="Helical" evidence="1">
    <location>
        <begin position="107"/>
        <end position="129"/>
    </location>
</feature>
<evidence type="ECO:0000313" key="2">
    <source>
        <dbReference type="EMBL" id="MFC4825599.1"/>
    </source>
</evidence>